<dbReference type="AlphaFoldDB" id="A0AAV5GW85"/>
<protein>
    <recommendedName>
        <fullName evidence="10">WD40 repeat-like protein</fullName>
    </recommendedName>
</protein>
<dbReference type="GO" id="GO:0048188">
    <property type="term" value="C:Set1C/COMPASS complex"/>
    <property type="evidence" value="ECO:0007669"/>
    <property type="project" value="TreeGrafter"/>
</dbReference>
<dbReference type="PROSITE" id="PS50082">
    <property type="entry name" value="WD_REPEATS_2"/>
    <property type="match status" value="2"/>
</dbReference>
<evidence type="ECO:0000256" key="1">
    <source>
        <dbReference type="ARBA" id="ARBA00004123"/>
    </source>
</evidence>
<reference evidence="8 9" key="1">
    <citation type="submission" date="2021-12" db="EMBL/GenBank/DDBJ databases">
        <title>High titer production of polyol ester of fatty acids by Rhodotorula paludigena BS15 towards product separation-free biomass refinery.</title>
        <authorList>
            <person name="Mano J."/>
            <person name="Ono H."/>
            <person name="Tanaka T."/>
            <person name="Naito K."/>
            <person name="Sushida H."/>
            <person name="Ike M."/>
            <person name="Tokuyasu K."/>
            <person name="Kitaoka M."/>
        </authorList>
    </citation>
    <scope>NUCLEOTIDE SEQUENCE [LARGE SCALE GENOMIC DNA]</scope>
    <source>
        <strain evidence="8 9">BS15</strain>
    </source>
</reference>
<dbReference type="PROSITE" id="PS50294">
    <property type="entry name" value="WD_REPEATS_REGION"/>
    <property type="match status" value="2"/>
</dbReference>
<keyword evidence="5" id="KW-0677">Repeat</keyword>
<keyword evidence="9" id="KW-1185">Reference proteome</keyword>
<keyword evidence="3" id="KW-0806">Transcription termination</keyword>
<evidence type="ECO:0000256" key="6">
    <source>
        <dbReference type="ARBA" id="ARBA00023242"/>
    </source>
</evidence>
<evidence type="ECO:0000256" key="2">
    <source>
        <dbReference type="ARBA" id="ARBA00005616"/>
    </source>
</evidence>
<evidence type="ECO:0000256" key="5">
    <source>
        <dbReference type="ARBA" id="ARBA00022737"/>
    </source>
</evidence>
<keyword evidence="6" id="KW-0539">Nucleus</keyword>
<keyword evidence="4 7" id="KW-0853">WD repeat</keyword>
<dbReference type="GO" id="GO:0003682">
    <property type="term" value="F:chromatin binding"/>
    <property type="evidence" value="ECO:0007669"/>
    <property type="project" value="TreeGrafter"/>
</dbReference>
<evidence type="ECO:0000256" key="3">
    <source>
        <dbReference type="ARBA" id="ARBA00022472"/>
    </source>
</evidence>
<feature type="repeat" description="WD" evidence="7">
    <location>
        <begin position="299"/>
        <end position="321"/>
    </location>
</feature>
<comment type="subcellular location">
    <subcellularLocation>
        <location evidence="1">Nucleus</location>
    </subcellularLocation>
</comment>
<dbReference type="InterPro" id="IPR037867">
    <property type="entry name" value="Swd2/WDR82"/>
</dbReference>
<accession>A0AAV5GW85</accession>
<dbReference type="SUPFAM" id="SSF50978">
    <property type="entry name" value="WD40 repeat-like"/>
    <property type="match status" value="1"/>
</dbReference>
<dbReference type="PANTHER" id="PTHR19861">
    <property type="entry name" value="WD40 REPEAT PROTEIN SWD2"/>
    <property type="match status" value="1"/>
</dbReference>
<gene>
    <name evidence="8" type="ORF">Rhopal_007284-T1</name>
</gene>
<evidence type="ECO:0000313" key="9">
    <source>
        <dbReference type="Proteomes" id="UP001342314"/>
    </source>
</evidence>
<dbReference type="SMART" id="SM00320">
    <property type="entry name" value="WD40"/>
    <property type="match status" value="4"/>
</dbReference>
<evidence type="ECO:0000313" key="8">
    <source>
        <dbReference type="EMBL" id="GJN94210.1"/>
    </source>
</evidence>
<comment type="similarity">
    <text evidence="2">Belongs to the WD repeat SWD2 family.</text>
</comment>
<dbReference type="Gene3D" id="2.130.10.10">
    <property type="entry name" value="YVTN repeat-like/Quinoprotein amine dehydrogenase"/>
    <property type="match status" value="2"/>
</dbReference>
<feature type="repeat" description="WD" evidence="7">
    <location>
        <begin position="126"/>
        <end position="167"/>
    </location>
</feature>
<dbReference type="InterPro" id="IPR036322">
    <property type="entry name" value="WD40_repeat_dom_sf"/>
</dbReference>
<dbReference type="GO" id="GO:0006353">
    <property type="term" value="P:DNA-templated transcription termination"/>
    <property type="evidence" value="ECO:0007669"/>
    <property type="project" value="UniProtKB-KW"/>
</dbReference>
<name>A0AAV5GW85_9BASI</name>
<proteinExistence type="inferred from homology"/>
<dbReference type="InterPro" id="IPR020472">
    <property type="entry name" value="WD40_PAC1"/>
</dbReference>
<dbReference type="InterPro" id="IPR001680">
    <property type="entry name" value="WD40_rpt"/>
</dbReference>
<sequence length="401" mass="43613">MEGSPAASTSTSFTASLPRSTPLTPQVVRAYKTAKVFKNHLAGDNQFTSVDFDDEGEFLITTAGDDHLQLFNVRSGKHVSKLPGKKYGCHLARFTHKNTAVVHASTKENNDLRYLHLPDTTFLRYFKGHTKPVVSLQMSPLDDTFLSGSTDDTVRLWDLRAASAQGLLNIAGHPCVAYDPSGAVFAIVLNLRSTVMLYDIRNFDKQPFLCTHIEDPILSQRSFPPRTPVYTSVSFSNDGKWLLVGTSGDVHYVLDSFDGNLLARLELPPDQIAIGLERASTAPYDRPMEPAAGISGEELSWSPDGRYIVSGSIDGRLHIWDFAPPEAELAALYPDRPRAGPTCTLHPIKSLDGHSGGSSRAVAHNPKCAMLASAGRELAFWLPDPKESGLVPGDGAKAEEA</sequence>
<dbReference type="PRINTS" id="PR00320">
    <property type="entry name" value="GPROTEINBRPT"/>
</dbReference>
<keyword evidence="3" id="KW-0804">Transcription</keyword>
<dbReference type="InterPro" id="IPR015943">
    <property type="entry name" value="WD40/YVTN_repeat-like_dom_sf"/>
</dbReference>
<comment type="caution">
    <text evidence="8">The sequence shown here is derived from an EMBL/GenBank/DDBJ whole genome shotgun (WGS) entry which is preliminary data.</text>
</comment>
<dbReference type="EMBL" id="BQKY01000016">
    <property type="protein sequence ID" value="GJN94210.1"/>
    <property type="molecule type" value="Genomic_DNA"/>
</dbReference>
<evidence type="ECO:0000256" key="4">
    <source>
        <dbReference type="ARBA" id="ARBA00022574"/>
    </source>
</evidence>
<organism evidence="8 9">
    <name type="scientific">Rhodotorula paludigena</name>
    <dbReference type="NCBI Taxonomy" id="86838"/>
    <lineage>
        <taxon>Eukaryota</taxon>
        <taxon>Fungi</taxon>
        <taxon>Dikarya</taxon>
        <taxon>Basidiomycota</taxon>
        <taxon>Pucciniomycotina</taxon>
        <taxon>Microbotryomycetes</taxon>
        <taxon>Sporidiobolales</taxon>
        <taxon>Sporidiobolaceae</taxon>
        <taxon>Rhodotorula</taxon>
    </lineage>
</organism>
<dbReference type="PANTHER" id="PTHR19861:SF0">
    <property type="entry name" value="WD REPEAT-CONTAINING PROTEIN 82"/>
    <property type="match status" value="1"/>
</dbReference>
<dbReference type="Pfam" id="PF00400">
    <property type="entry name" value="WD40"/>
    <property type="match status" value="4"/>
</dbReference>
<evidence type="ECO:0008006" key="10">
    <source>
        <dbReference type="Google" id="ProtNLM"/>
    </source>
</evidence>
<keyword evidence="3" id="KW-0805">Transcription regulation</keyword>
<evidence type="ECO:0000256" key="7">
    <source>
        <dbReference type="PROSITE-ProRule" id="PRU00221"/>
    </source>
</evidence>
<dbReference type="Proteomes" id="UP001342314">
    <property type="component" value="Unassembled WGS sequence"/>
</dbReference>